<keyword evidence="1" id="KW-0472">Membrane</keyword>
<evidence type="ECO:0000313" key="6">
    <source>
        <dbReference type="Proteomes" id="UP000726105"/>
    </source>
</evidence>
<organism evidence="2 5">
    <name type="scientific">Candidatus Phosphoribacter hodrii</name>
    <dbReference type="NCBI Taxonomy" id="2953743"/>
    <lineage>
        <taxon>Bacteria</taxon>
        <taxon>Bacillati</taxon>
        <taxon>Actinomycetota</taxon>
        <taxon>Actinomycetes</taxon>
        <taxon>Micrococcales</taxon>
        <taxon>Dermatophilaceae</taxon>
        <taxon>Candidatus Phosphoribacter</taxon>
    </lineage>
</organism>
<dbReference type="EMBL" id="JADJIB010000004">
    <property type="protein sequence ID" value="MBK7273815.1"/>
    <property type="molecule type" value="Genomic_DNA"/>
</dbReference>
<feature type="transmembrane region" description="Helical" evidence="1">
    <location>
        <begin position="108"/>
        <end position="130"/>
    </location>
</feature>
<dbReference type="Proteomes" id="UP000726105">
    <property type="component" value="Unassembled WGS sequence"/>
</dbReference>
<keyword evidence="1" id="KW-0812">Transmembrane</keyword>
<reference evidence="5 6" key="1">
    <citation type="submission" date="2020-10" db="EMBL/GenBank/DDBJ databases">
        <title>Connecting structure to function with the recovery of over 1000 high-quality activated sludge metagenome-assembled genomes encoding full-length rRNA genes using long-read sequencing.</title>
        <authorList>
            <person name="Singleton C.M."/>
            <person name="Petriglieri F."/>
            <person name="Kristensen J.M."/>
            <person name="Kirkegaard R.H."/>
            <person name="Michaelsen T.Y."/>
            <person name="Andersen M.H."/>
            <person name="Karst S.M."/>
            <person name="Dueholm M.S."/>
            <person name="Nielsen P.H."/>
            <person name="Albertsen M."/>
        </authorList>
    </citation>
    <scope>NUCLEOTIDE SEQUENCE [LARGE SCALE GENOMIC DNA]</scope>
    <source>
        <strain evidence="2">AalE_18-Q3-R2-46_BAT3C.188</strain>
        <strain evidence="3">Ega_18-Q3-R5-49_MAXAC.001</strain>
        <strain evidence="4">Ribe_18-Q3-R11-54_MAXAC.001</strain>
    </source>
</reference>
<gene>
    <name evidence="2" type="ORF">IPF40_00455</name>
    <name evidence="3" type="ORF">IPI13_11825</name>
    <name evidence="4" type="ORF">IPP00_09110</name>
</gene>
<accession>A0A934X214</accession>
<feature type="transmembrane region" description="Helical" evidence="1">
    <location>
        <begin position="6"/>
        <end position="32"/>
    </location>
</feature>
<evidence type="ECO:0000313" key="3">
    <source>
        <dbReference type="EMBL" id="MBK7273815.1"/>
    </source>
</evidence>
<evidence type="ECO:0000313" key="4">
    <source>
        <dbReference type="EMBL" id="MBL0004124.1"/>
    </source>
</evidence>
<comment type="caution">
    <text evidence="2">The sequence shown here is derived from an EMBL/GenBank/DDBJ whole genome shotgun (WGS) entry which is preliminary data.</text>
</comment>
<evidence type="ECO:0000256" key="1">
    <source>
        <dbReference type="SAM" id="Phobius"/>
    </source>
</evidence>
<evidence type="ECO:0000313" key="2">
    <source>
        <dbReference type="EMBL" id="MBK6299566.1"/>
    </source>
</evidence>
<feature type="transmembrane region" description="Helical" evidence="1">
    <location>
        <begin position="69"/>
        <end position="88"/>
    </location>
</feature>
<proteinExistence type="predicted"/>
<dbReference type="Proteomes" id="UP000718281">
    <property type="component" value="Unassembled WGS sequence"/>
</dbReference>
<protein>
    <recommendedName>
        <fullName evidence="7">DUF4345 domain-containing protein</fullName>
    </recommendedName>
</protein>
<evidence type="ECO:0008006" key="7">
    <source>
        <dbReference type="Google" id="ProtNLM"/>
    </source>
</evidence>
<keyword evidence="1" id="KW-1133">Transmembrane helix</keyword>
<dbReference type="EMBL" id="JADIXZ010000001">
    <property type="protein sequence ID" value="MBK6299566.1"/>
    <property type="molecule type" value="Genomic_DNA"/>
</dbReference>
<sequence>MTVTQALLGGAILLAAVLAIFGGSPLTGWVFAHVERRSGATPGQTVAGISAAAVVLRGGQTIGLLERTAVFLGILAGWPEALVGVIALKGLGRFAELRGTTDGAAERFIIGSFTSLLWAAVLGGLARLALEHY</sequence>
<dbReference type="Proteomes" id="UP000886632">
    <property type="component" value="Unassembled WGS sequence"/>
</dbReference>
<evidence type="ECO:0000313" key="5">
    <source>
        <dbReference type="Proteomes" id="UP000718281"/>
    </source>
</evidence>
<name>A0A934X214_9MICO</name>
<dbReference type="EMBL" id="JADKGK010000020">
    <property type="protein sequence ID" value="MBL0004124.1"/>
    <property type="molecule type" value="Genomic_DNA"/>
</dbReference>
<dbReference type="AlphaFoldDB" id="A0A934X214"/>